<reference evidence="1 2" key="1">
    <citation type="journal article" date="2016" name="Nat. Commun.">
        <title>Thousands of microbial genomes shed light on interconnected biogeochemical processes in an aquifer system.</title>
        <authorList>
            <person name="Anantharaman K."/>
            <person name="Brown C.T."/>
            <person name="Hug L.A."/>
            <person name="Sharon I."/>
            <person name="Castelle C.J."/>
            <person name="Probst A.J."/>
            <person name="Thomas B.C."/>
            <person name="Singh A."/>
            <person name="Wilkins M.J."/>
            <person name="Karaoz U."/>
            <person name="Brodie E.L."/>
            <person name="Williams K.H."/>
            <person name="Hubbard S.S."/>
            <person name="Banfield J.F."/>
        </authorList>
    </citation>
    <scope>NUCLEOTIDE SEQUENCE [LARGE SCALE GENOMIC DNA]</scope>
</reference>
<organism evidence="1 2">
    <name type="scientific">Candidatus Woesebacteria bacterium RIFCSPHIGHO2_12_FULL_46_16</name>
    <dbReference type="NCBI Taxonomy" id="1802513"/>
    <lineage>
        <taxon>Bacteria</taxon>
        <taxon>Candidatus Woeseibacteriota</taxon>
    </lineage>
</organism>
<dbReference type="EMBL" id="MGGZ01000013">
    <property type="protein sequence ID" value="OGM57322.1"/>
    <property type="molecule type" value="Genomic_DNA"/>
</dbReference>
<sequence>MDCYNDVVKRAREAGVNPALALWVWLHESNASNYNITDRDFGVVDATGQGFVAQITGFLNRAKSATYRASNPMCRVSGVTNDLQAWALIYQNGDCDPAKGGSFYNELVGIGVEPQWPWISPGCQLPTSPTDTTCP</sequence>
<accession>A0A1F8AZY0</accession>
<comment type="caution">
    <text evidence="1">The sequence shown here is derived from an EMBL/GenBank/DDBJ whole genome shotgun (WGS) entry which is preliminary data.</text>
</comment>
<protein>
    <recommendedName>
        <fullName evidence="3">Transglycosylase SLT domain-containing protein</fullName>
    </recommendedName>
</protein>
<name>A0A1F8AZY0_9BACT</name>
<dbReference type="AlphaFoldDB" id="A0A1F8AZY0"/>
<proteinExistence type="predicted"/>
<evidence type="ECO:0008006" key="3">
    <source>
        <dbReference type="Google" id="ProtNLM"/>
    </source>
</evidence>
<gene>
    <name evidence="1" type="ORF">A3E46_01305</name>
</gene>
<evidence type="ECO:0000313" key="2">
    <source>
        <dbReference type="Proteomes" id="UP000178313"/>
    </source>
</evidence>
<evidence type="ECO:0000313" key="1">
    <source>
        <dbReference type="EMBL" id="OGM57322.1"/>
    </source>
</evidence>
<dbReference type="Proteomes" id="UP000178313">
    <property type="component" value="Unassembled WGS sequence"/>
</dbReference>